<comment type="similarity">
    <text evidence="5">Belongs to the adaptor complexes medium subunit family.</text>
</comment>
<sequence>MIEAVYISDSTNSLVYEYTTSLCIPKFKSLVPKVTSFNDSTTIDNKSTTSNKIPLNSKLYLFVHQHQQSALQFFLLCKEIDNANPLLPSIFIRRLIEVMEDYFGDLNSVKIEANNEILTLLLYQMLDDGTPYITDFNKLRDLVSYKSLLSKLLSSATTVASKATGTAVSNKGPLDLNRANNHQTTDIPWRRNNVKHTNNEMYVDVIETVNVIIKPTTSKTQRHLQSETQNQGFDSAFYSSASNKSFSGGIENHLISGYIDGEINFLSRLTGVPALQLSLNSVGTSKIQLPSLHRCIDLDVWNENRGILSFIPPDGKSTLMRYQIDFNKTNQNRMSDKRSTLSLLKSASIEAEFICHENTPDFEIRLNLSQSISKIDFLSVEIVSEHPDDQIKMNRATHGDFSTKGNGKAEWILRQLKPNVFSPVFYGSVISNTENSSDEEEEEGPRYEDSQEQHNKRMAKSKPSYLKLSYSHKGPVPSGLKVDSLKIISAKGLGDTVKPYKGVKYMTKSGNYIVRS</sequence>
<evidence type="ECO:0000256" key="2">
    <source>
        <dbReference type="ARBA" id="ARBA00022448"/>
    </source>
</evidence>
<evidence type="ECO:0000256" key="5">
    <source>
        <dbReference type="PIRNR" id="PIRNR005992"/>
    </source>
</evidence>
<dbReference type="Gene3D" id="3.30.450.60">
    <property type="match status" value="1"/>
</dbReference>
<feature type="compositionally biased region" description="Basic and acidic residues" evidence="6">
    <location>
        <begin position="444"/>
        <end position="455"/>
    </location>
</feature>
<feature type="domain" description="MHD" evidence="7">
    <location>
        <begin position="230"/>
        <end position="515"/>
    </location>
</feature>
<dbReference type="KEGG" id="cdu:CD36_60370"/>
<dbReference type="InterPro" id="IPR028565">
    <property type="entry name" value="MHD"/>
</dbReference>
<dbReference type="PIRSF" id="PIRSF005992">
    <property type="entry name" value="Clathrin_mu"/>
    <property type="match status" value="1"/>
</dbReference>
<protein>
    <submittedName>
        <fullName evidence="9">AP-3 complex subunit mu, putative</fullName>
    </submittedName>
</protein>
<dbReference type="eggNOG" id="KOG2740">
    <property type="taxonomic scope" value="Eukaryota"/>
</dbReference>
<keyword evidence="4" id="KW-0472">Membrane</keyword>
<dbReference type="GO" id="GO:0012505">
    <property type="term" value="C:endomembrane system"/>
    <property type="evidence" value="ECO:0007669"/>
    <property type="project" value="UniProtKB-SubCell"/>
</dbReference>
<evidence type="ECO:0000313" key="8">
    <source>
        <dbReference type="CGD" id="CAL0000161864"/>
    </source>
</evidence>
<evidence type="ECO:0000259" key="7">
    <source>
        <dbReference type="PROSITE" id="PS51072"/>
    </source>
</evidence>
<dbReference type="InterPro" id="IPR050431">
    <property type="entry name" value="Adaptor_comp_med_subunit"/>
</dbReference>
<evidence type="ECO:0000256" key="1">
    <source>
        <dbReference type="ARBA" id="ARBA00004308"/>
    </source>
</evidence>
<dbReference type="GO" id="GO:0016192">
    <property type="term" value="P:vesicle-mediated transport"/>
    <property type="evidence" value="ECO:0007669"/>
    <property type="project" value="InterPro"/>
</dbReference>
<keyword evidence="2 5" id="KW-0813">Transport</keyword>
<dbReference type="GeneID" id="8048723"/>
<dbReference type="PANTHER" id="PTHR10529">
    <property type="entry name" value="AP COMPLEX SUBUNIT MU"/>
    <property type="match status" value="1"/>
</dbReference>
<dbReference type="OrthoDB" id="870at2759"/>
<dbReference type="InterPro" id="IPR001392">
    <property type="entry name" value="Clathrin_mu"/>
</dbReference>
<accession>B9WIC8</accession>
<proteinExistence type="inferred from homology"/>
<dbReference type="InterPro" id="IPR036168">
    <property type="entry name" value="AP2_Mu_C_sf"/>
</dbReference>
<dbReference type="Gene3D" id="2.60.40.1170">
    <property type="entry name" value="Mu homology domain, subdomain B"/>
    <property type="match status" value="2"/>
</dbReference>
<keyword evidence="10" id="KW-1185">Reference proteome</keyword>
<dbReference type="SUPFAM" id="SSF49447">
    <property type="entry name" value="Second domain of Mu2 adaptin subunit (ap50) of ap2 adaptor"/>
    <property type="match status" value="1"/>
</dbReference>
<keyword evidence="3 5" id="KW-0653">Protein transport</keyword>
<dbReference type="Pfam" id="PF00928">
    <property type="entry name" value="Adap_comp_sub"/>
    <property type="match status" value="1"/>
</dbReference>
<dbReference type="PROSITE" id="PS51072">
    <property type="entry name" value="MHD"/>
    <property type="match status" value="1"/>
</dbReference>
<evidence type="ECO:0000313" key="9">
    <source>
        <dbReference type="EMBL" id="CAX40992.1"/>
    </source>
</evidence>
<reference evidence="9 10" key="1">
    <citation type="journal article" date="2009" name="Genome Res.">
        <title>Comparative genomics of the fungal pathogens Candida dubliniensis and Candida albicans.</title>
        <authorList>
            <person name="Jackson A.P."/>
            <person name="Gamble J.A."/>
            <person name="Yeomans T."/>
            <person name="Moran G.P."/>
            <person name="Saunders D."/>
            <person name="Harris D."/>
            <person name="Aslett M."/>
            <person name="Barrell J.F."/>
            <person name="Butler G."/>
            <person name="Citiulo F."/>
            <person name="Coleman D.C."/>
            <person name="de Groot P.W.J."/>
            <person name="Goodwin T.J."/>
            <person name="Quail M.A."/>
            <person name="McQuillan J."/>
            <person name="Munro C.A."/>
            <person name="Pain A."/>
            <person name="Poulter R.T."/>
            <person name="Rajandream M.A."/>
            <person name="Renauld H."/>
            <person name="Spiering M.J."/>
            <person name="Tivey A."/>
            <person name="Gow N.A.R."/>
            <person name="Barrell B."/>
            <person name="Sullivan D.J."/>
            <person name="Berriman M."/>
        </authorList>
    </citation>
    <scope>NUCLEOTIDE SEQUENCE [LARGE SCALE GENOMIC DNA]</scope>
    <source>
        <strain evidence="10">CD36 / ATCC MYA-646 / CBS 7987 / NCPF 3949 / NRRL Y-17841</strain>
    </source>
</reference>
<dbReference type="SUPFAM" id="SSF64356">
    <property type="entry name" value="SNARE-like"/>
    <property type="match status" value="1"/>
</dbReference>
<dbReference type="VEuPathDB" id="FungiDB:CD36_60370"/>
<dbReference type="CDD" id="cd09252">
    <property type="entry name" value="AP-3_Mu3_Cterm"/>
    <property type="match status" value="1"/>
</dbReference>
<dbReference type="RefSeq" id="XP_002420840.1">
    <property type="nucleotide sequence ID" value="XM_002420795.1"/>
</dbReference>
<dbReference type="EMBL" id="FM992693">
    <property type="protein sequence ID" value="CAX40992.1"/>
    <property type="molecule type" value="Genomic_DNA"/>
</dbReference>
<dbReference type="InterPro" id="IPR011012">
    <property type="entry name" value="Longin-like_dom_sf"/>
</dbReference>
<feature type="region of interest" description="Disordered" evidence="6">
    <location>
        <begin position="433"/>
        <end position="464"/>
    </location>
</feature>
<dbReference type="GO" id="GO:0006886">
    <property type="term" value="P:intracellular protein transport"/>
    <property type="evidence" value="ECO:0007669"/>
    <property type="project" value="UniProtKB-UniRule"/>
</dbReference>
<dbReference type="CGD" id="CAL0000161864">
    <property type="gene designation" value="Cd36_60370"/>
</dbReference>
<dbReference type="HOGENOM" id="CLU_026449_1_0_1"/>
<dbReference type="AlphaFoldDB" id="B9WIC8"/>
<gene>
    <name evidence="8" type="ordered locus">Cd36_60370</name>
    <name evidence="9" type="ORF">CD36_60370</name>
</gene>
<evidence type="ECO:0000256" key="3">
    <source>
        <dbReference type="ARBA" id="ARBA00022927"/>
    </source>
</evidence>
<evidence type="ECO:0000313" key="10">
    <source>
        <dbReference type="Proteomes" id="UP000002605"/>
    </source>
</evidence>
<evidence type="ECO:0000256" key="6">
    <source>
        <dbReference type="SAM" id="MobiDB-lite"/>
    </source>
</evidence>
<comment type="subcellular location">
    <subcellularLocation>
        <location evidence="1">Endomembrane system</location>
    </subcellularLocation>
</comment>
<dbReference type="Proteomes" id="UP000002605">
    <property type="component" value="Chromosome 6"/>
</dbReference>
<name>B9WIC8_CANDC</name>
<dbReference type="GO" id="GO:0030131">
    <property type="term" value="C:clathrin adaptor complex"/>
    <property type="evidence" value="ECO:0007669"/>
    <property type="project" value="UniProtKB-UniRule"/>
</dbReference>
<organism evidence="9 10">
    <name type="scientific">Candida dubliniensis (strain CD36 / ATCC MYA-646 / CBS 7987 / NCPF 3949 / NRRL Y-17841)</name>
    <name type="common">Yeast</name>
    <dbReference type="NCBI Taxonomy" id="573826"/>
    <lineage>
        <taxon>Eukaryota</taxon>
        <taxon>Fungi</taxon>
        <taxon>Dikarya</taxon>
        <taxon>Ascomycota</taxon>
        <taxon>Saccharomycotina</taxon>
        <taxon>Pichiomycetes</taxon>
        <taxon>Debaryomycetaceae</taxon>
        <taxon>Candida/Lodderomyces clade</taxon>
        <taxon>Candida</taxon>
    </lineage>
</organism>
<evidence type="ECO:0000256" key="4">
    <source>
        <dbReference type="ARBA" id="ARBA00023136"/>
    </source>
</evidence>